<feature type="region of interest" description="Disordered" evidence="1">
    <location>
        <begin position="31"/>
        <end position="60"/>
    </location>
</feature>
<evidence type="ECO:0000256" key="1">
    <source>
        <dbReference type="SAM" id="MobiDB-lite"/>
    </source>
</evidence>
<dbReference type="GO" id="GO:0005975">
    <property type="term" value="P:carbohydrate metabolic process"/>
    <property type="evidence" value="ECO:0007669"/>
    <property type="project" value="InterPro"/>
</dbReference>
<dbReference type="EMBL" id="CP146203">
    <property type="protein sequence ID" value="XBH23054.1"/>
    <property type="molecule type" value="Genomic_DNA"/>
</dbReference>
<feature type="compositionally biased region" description="Acidic residues" evidence="1">
    <location>
        <begin position="50"/>
        <end position="60"/>
    </location>
</feature>
<dbReference type="PROSITE" id="PS51257">
    <property type="entry name" value="PROKAR_LIPOPROTEIN"/>
    <property type="match status" value="1"/>
</dbReference>
<name>A0AAU7DZB7_9MICO</name>
<evidence type="ECO:0000256" key="2">
    <source>
        <dbReference type="SAM" id="SignalP"/>
    </source>
</evidence>
<gene>
    <name evidence="3" type="ORF">V5R04_07550</name>
</gene>
<dbReference type="AlphaFoldDB" id="A0AAU7DZB7"/>
<feature type="signal peptide" evidence="2">
    <location>
        <begin position="1"/>
        <end position="30"/>
    </location>
</feature>
<dbReference type="PANTHER" id="PTHR34216:SF3">
    <property type="entry name" value="POLY-BETA-1,6-N-ACETYL-D-GLUCOSAMINE N-DEACETYLASE"/>
    <property type="match status" value="1"/>
</dbReference>
<protein>
    <submittedName>
        <fullName evidence="3">Polysaccharide deacetylase</fullName>
    </submittedName>
</protein>
<dbReference type="PANTHER" id="PTHR34216">
    <property type="match status" value="1"/>
</dbReference>
<evidence type="ECO:0000313" key="3">
    <source>
        <dbReference type="EMBL" id="XBH23054.1"/>
    </source>
</evidence>
<dbReference type="InterPro" id="IPR011330">
    <property type="entry name" value="Glyco_hydro/deAcase_b/a-brl"/>
</dbReference>
<feature type="chain" id="PRO_5043941284" evidence="2">
    <location>
        <begin position="31"/>
        <end position="434"/>
    </location>
</feature>
<sequence>MKIGWKTRSSRRAVAAVAALTLLLSGCSLLSDSSSPKTSPTSSESNAPEVTEEPEVPSDTEEIARAEVMTAQYNYDEAIAVLQPLESPEAKEALAATMRAKETAVVWPDNLAISHIFFHSLWVDPAQAAGSSSRQGYLDYMVTLDEFNKMLEQIYANDWVLVSPYDIATLDDNGVMTMNEIVLPEGKKPLVLSIDDVSYYEYMEGDGFPTKLFINAEGKVVNSYTDADGKTVEGAYDMMPVVDEFLEEHPDFSYRGAKGIIGLTGYNGILGYRTSPSQYPDSPTLKEDQATATEVANALKEDGWLFASHSWGHISMTKSSMERISADSKLWDEEVRPLIGDTDLFIYAFGADIAGVEKYTMDNPKFKKLKDYGFDYYFPIDASAPHWMQITNDSLRQARINVDGLRMGYDKTGKNQALAPFFDIDSVIDPVRSK</sequence>
<organism evidence="3">
    <name type="scientific">Jonesiaceae bacterium BS-20</name>
    <dbReference type="NCBI Taxonomy" id="3120821"/>
    <lineage>
        <taxon>Bacteria</taxon>
        <taxon>Bacillati</taxon>
        <taxon>Actinomycetota</taxon>
        <taxon>Actinomycetes</taxon>
        <taxon>Micrococcales</taxon>
        <taxon>Jonesiaceae</taxon>
    </lineage>
</organism>
<dbReference type="Gene3D" id="3.20.20.370">
    <property type="entry name" value="Glycoside hydrolase/deacetylase"/>
    <property type="match status" value="1"/>
</dbReference>
<proteinExistence type="predicted"/>
<feature type="compositionally biased region" description="Low complexity" evidence="1">
    <location>
        <begin position="31"/>
        <end position="45"/>
    </location>
</feature>
<dbReference type="SUPFAM" id="SSF88713">
    <property type="entry name" value="Glycoside hydrolase/deacetylase"/>
    <property type="match status" value="1"/>
</dbReference>
<keyword evidence="2" id="KW-0732">Signal</keyword>
<dbReference type="InterPro" id="IPR051398">
    <property type="entry name" value="Polysacch_Deacetylase"/>
</dbReference>
<accession>A0AAU7DZB7</accession>
<reference evidence="3" key="1">
    <citation type="submission" date="2024-02" db="EMBL/GenBank/DDBJ databases">
        <title>Tomenella chthoni gen. nov. sp. nov., a member of the family Jonesiaceae isolated from bat guano.</title>
        <authorList>
            <person name="Miller S.L."/>
            <person name="King J."/>
            <person name="Sankaranarayanan K."/>
            <person name="Lawson P.A."/>
        </authorList>
    </citation>
    <scope>NUCLEOTIDE SEQUENCE</scope>
    <source>
        <strain evidence="3">BS-20</strain>
    </source>
</reference>